<evidence type="ECO:0000256" key="10">
    <source>
        <dbReference type="PIRNR" id="PIRNR001563"/>
    </source>
</evidence>
<organism evidence="13 14">
    <name type="scientific">Paenibacillus septentrionalis</name>
    <dbReference type="NCBI Taxonomy" id="429342"/>
    <lineage>
        <taxon>Bacteria</taxon>
        <taxon>Bacillati</taxon>
        <taxon>Bacillota</taxon>
        <taxon>Bacilli</taxon>
        <taxon>Bacillales</taxon>
        <taxon>Paenibacillaceae</taxon>
        <taxon>Paenibacillus</taxon>
    </lineage>
</organism>
<dbReference type="Pfam" id="PF02875">
    <property type="entry name" value="Mur_ligase_C"/>
    <property type="match status" value="1"/>
</dbReference>
<evidence type="ECO:0000256" key="1">
    <source>
        <dbReference type="ARBA" id="ARBA00008276"/>
    </source>
</evidence>
<evidence type="ECO:0000313" key="13">
    <source>
        <dbReference type="EMBL" id="MFC6331593.1"/>
    </source>
</evidence>
<dbReference type="NCBIfam" id="TIGR01499">
    <property type="entry name" value="folC"/>
    <property type="match status" value="1"/>
</dbReference>
<dbReference type="InterPro" id="IPR004101">
    <property type="entry name" value="Mur_ligase_C"/>
</dbReference>
<evidence type="ECO:0000256" key="8">
    <source>
        <dbReference type="ARBA" id="ARBA00030592"/>
    </source>
</evidence>
<dbReference type="EC" id="6.3.2.17" evidence="2"/>
<evidence type="ECO:0000259" key="11">
    <source>
        <dbReference type="Pfam" id="PF02875"/>
    </source>
</evidence>
<dbReference type="PANTHER" id="PTHR11136">
    <property type="entry name" value="FOLYLPOLYGLUTAMATE SYNTHASE-RELATED"/>
    <property type="match status" value="1"/>
</dbReference>
<proteinExistence type="inferred from homology"/>
<dbReference type="RefSeq" id="WP_379230996.1">
    <property type="nucleotide sequence ID" value="NZ_JBHSTE010000001.1"/>
</dbReference>
<dbReference type="InterPro" id="IPR001645">
    <property type="entry name" value="Folylpolyglutamate_synth"/>
</dbReference>
<comment type="caution">
    <text evidence="13">The sequence shown here is derived from an EMBL/GenBank/DDBJ whole genome shotgun (WGS) entry which is preliminary data.</text>
</comment>
<comment type="similarity">
    <text evidence="1 10">Belongs to the folylpolyglutamate synthase family.</text>
</comment>
<dbReference type="PIRSF" id="PIRSF001563">
    <property type="entry name" value="Folylpolyglu_synth"/>
    <property type="match status" value="1"/>
</dbReference>
<dbReference type="InterPro" id="IPR036615">
    <property type="entry name" value="Mur_ligase_C_dom_sf"/>
</dbReference>
<keyword evidence="4" id="KW-0479">Metal-binding</keyword>
<accession>A0ABW1V0W3</accession>
<evidence type="ECO:0000256" key="3">
    <source>
        <dbReference type="ARBA" id="ARBA00022598"/>
    </source>
</evidence>
<keyword evidence="14" id="KW-1185">Reference proteome</keyword>
<keyword evidence="6 10" id="KW-0067">ATP-binding</keyword>
<evidence type="ECO:0000259" key="12">
    <source>
        <dbReference type="Pfam" id="PF08245"/>
    </source>
</evidence>
<comment type="catalytic activity">
    <reaction evidence="9">
        <text>(6S)-5,6,7,8-tetrahydrofolyl-(gamma-L-Glu)(n) + L-glutamate + ATP = (6S)-5,6,7,8-tetrahydrofolyl-(gamma-L-Glu)(n+1) + ADP + phosphate + H(+)</text>
        <dbReference type="Rhea" id="RHEA:10580"/>
        <dbReference type="Rhea" id="RHEA-COMP:14738"/>
        <dbReference type="Rhea" id="RHEA-COMP:14740"/>
        <dbReference type="ChEBI" id="CHEBI:15378"/>
        <dbReference type="ChEBI" id="CHEBI:29985"/>
        <dbReference type="ChEBI" id="CHEBI:30616"/>
        <dbReference type="ChEBI" id="CHEBI:43474"/>
        <dbReference type="ChEBI" id="CHEBI:141005"/>
        <dbReference type="ChEBI" id="CHEBI:456216"/>
        <dbReference type="EC" id="6.3.2.17"/>
    </reaction>
</comment>
<feature type="domain" description="Mur ligase central" evidence="12">
    <location>
        <begin position="54"/>
        <end position="280"/>
    </location>
</feature>
<dbReference type="Proteomes" id="UP001596233">
    <property type="component" value="Unassembled WGS sequence"/>
</dbReference>
<dbReference type="Pfam" id="PF08245">
    <property type="entry name" value="Mur_ligase_M"/>
    <property type="match status" value="1"/>
</dbReference>
<evidence type="ECO:0000256" key="2">
    <source>
        <dbReference type="ARBA" id="ARBA00013025"/>
    </source>
</evidence>
<dbReference type="InterPro" id="IPR036565">
    <property type="entry name" value="Mur-like_cat_sf"/>
</dbReference>
<reference evidence="14" key="1">
    <citation type="journal article" date="2019" name="Int. J. Syst. Evol. Microbiol.">
        <title>The Global Catalogue of Microorganisms (GCM) 10K type strain sequencing project: providing services to taxonomists for standard genome sequencing and annotation.</title>
        <authorList>
            <consortium name="The Broad Institute Genomics Platform"/>
            <consortium name="The Broad Institute Genome Sequencing Center for Infectious Disease"/>
            <person name="Wu L."/>
            <person name="Ma J."/>
        </authorList>
    </citation>
    <scope>NUCLEOTIDE SEQUENCE [LARGE SCALE GENOMIC DNA]</scope>
    <source>
        <strain evidence="14">PCU 280</strain>
    </source>
</reference>
<dbReference type="InterPro" id="IPR013221">
    <property type="entry name" value="Mur_ligase_cen"/>
</dbReference>
<dbReference type="Gene3D" id="3.90.190.20">
    <property type="entry name" value="Mur ligase, C-terminal domain"/>
    <property type="match status" value="1"/>
</dbReference>
<protein>
    <recommendedName>
        <fullName evidence="2">tetrahydrofolate synthase</fullName>
        <ecNumber evidence="2">6.3.2.17</ecNumber>
    </recommendedName>
    <alternativeName>
        <fullName evidence="8">Tetrahydrofolylpolyglutamate synthase</fullName>
    </alternativeName>
</protein>
<sequence>MSKLQDVAAMQSYSEAVEWINGLIPFGIRPGLERIEQLLQSLDNPHRRLRFIHVAGTNGKGSVCSYLSHVLLKGGYDVGTFTSPYITKFTNRMQYNGQDIEEEVLLQLANKVRPFVEEMAQTELGSPTMFEVTVLIAILYYGTVTYPDYVVWETGLGGRLDVTNIVNPVVSVITNIGHDHMDKLGDTLEAIAYEKAGIIKAGTPVVVGVTQPEALRVITDVAKDKKSTLYQYQKQFDQMPLYVDEHEQQFRFEGIFRNIEEVTITMKGAHQRQNAAVALMTIEVLRQYFALVIDDEDLLEAMKETTWPGRLEQISDQPRLLLDGAHNPEGAEVLAQALSTTFKYEKLHLVMGMIENKNHRDTLKHILPLVDTLILTEPNYRMAKDAEQLRVLVEDLVQELALTSFPNIIVEKDWKKALERLLEATKESDLAVVTGTLYLIGDVRSYMLHNKDAEKGW</sequence>
<dbReference type="SUPFAM" id="SSF53244">
    <property type="entry name" value="MurD-like peptide ligases, peptide-binding domain"/>
    <property type="match status" value="1"/>
</dbReference>
<dbReference type="PANTHER" id="PTHR11136:SF0">
    <property type="entry name" value="DIHYDROFOLATE SYNTHETASE-RELATED"/>
    <property type="match status" value="1"/>
</dbReference>
<evidence type="ECO:0000256" key="4">
    <source>
        <dbReference type="ARBA" id="ARBA00022723"/>
    </source>
</evidence>
<keyword evidence="5 10" id="KW-0547">Nucleotide-binding</keyword>
<dbReference type="EMBL" id="JBHSTE010000001">
    <property type="protein sequence ID" value="MFC6331593.1"/>
    <property type="molecule type" value="Genomic_DNA"/>
</dbReference>
<name>A0ABW1V0W3_9BACL</name>
<evidence type="ECO:0000256" key="9">
    <source>
        <dbReference type="ARBA" id="ARBA00047493"/>
    </source>
</evidence>
<dbReference type="InterPro" id="IPR018109">
    <property type="entry name" value="Folylpolyglutamate_synth_CS"/>
</dbReference>
<keyword evidence="3 10" id="KW-0436">Ligase</keyword>
<dbReference type="PROSITE" id="PS01011">
    <property type="entry name" value="FOLYLPOLYGLU_SYNT_1"/>
    <property type="match status" value="1"/>
</dbReference>
<keyword evidence="7" id="KW-0460">Magnesium</keyword>
<evidence type="ECO:0000313" key="14">
    <source>
        <dbReference type="Proteomes" id="UP001596233"/>
    </source>
</evidence>
<feature type="domain" description="Mur ligase C-terminal" evidence="11">
    <location>
        <begin position="309"/>
        <end position="436"/>
    </location>
</feature>
<gene>
    <name evidence="13" type="ORF">ACFP56_03085</name>
</gene>
<dbReference type="SUPFAM" id="SSF53623">
    <property type="entry name" value="MurD-like peptide ligases, catalytic domain"/>
    <property type="match status" value="1"/>
</dbReference>
<evidence type="ECO:0000256" key="5">
    <source>
        <dbReference type="ARBA" id="ARBA00022741"/>
    </source>
</evidence>
<evidence type="ECO:0000256" key="7">
    <source>
        <dbReference type="ARBA" id="ARBA00022842"/>
    </source>
</evidence>
<evidence type="ECO:0000256" key="6">
    <source>
        <dbReference type="ARBA" id="ARBA00022840"/>
    </source>
</evidence>
<dbReference type="GO" id="GO:0016874">
    <property type="term" value="F:ligase activity"/>
    <property type="evidence" value="ECO:0007669"/>
    <property type="project" value="UniProtKB-KW"/>
</dbReference>
<dbReference type="Gene3D" id="3.40.1190.10">
    <property type="entry name" value="Mur-like, catalytic domain"/>
    <property type="match status" value="1"/>
</dbReference>